<dbReference type="Proteomes" id="UP000185663">
    <property type="component" value="Chromosome I"/>
</dbReference>
<evidence type="ECO:0000256" key="3">
    <source>
        <dbReference type="ARBA" id="ARBA00023002"/>
    </source>
</evidence>
<feature type="domain" description="Luciferase-like" evidence="5">
    <location>
        <begin position="13"/>
        <end position="234"/>
    </location>
</feature>
<evidence type="ECO:0000256" key="1">
    <source>
        <dbReference type="ARBA" id="ARBA00022630"/>
    </source>
</evidence>
<dbReference type="Pfam" id="PF00296">
    <property type="entry name" value="Bac_luciferase"/>
    <property type="match status" value="1"/>
</dbReference>
<keyword evidence="7" id="KW-1185">Reference proteome</keyword>
<evidence type="ECO:0000313" key="7">
    <source>
        <dbReference type="Proteomes" id="UP000185663"/>
    </source>
</evidence>
<dbReference type="PANTHER" id="PTHR42847">
    <property type="entry name" value="ALKANESULFONATE MONOOXYGENASE"/>
    <property type="match status" value="1"/>
</dbReference>
<evidence type="ECO:0000256" key="2">
    <source>
        <dbReference type="ARBA" id="ARBA00022643"/>
    </source>
</evidence>
<accession>A0A1H1PL60</accession>
<dbReference type="SUPFAM" id="SSF51679">
    <property type="entry name" value="Bacterial luciferase-like"/>
    <property type="match status" value="1"/>
</dbReference>
<dbReference type="GO" id="GO:0046306">
    <property type="term" value="P:alkanesulfonate catabolic process"/>
    <property type="evidence" value="ECO:0007669"/>
    <property type="project" value="TreeGrafter"/>
</dbReference>
<dbReference type="EMBL" id="LT629776">
    <property type="protein sequence ID" value="SDS11968.1"/>
    <property type="molecule type" value="Genomic_DNA"/>
</dbReference>
<dbReference type="RefSeq" id="WP_083371703.1">
    <property type="nucleotide sequence ID" value="NZ_LT629776.1"/>
</dbReference>
<evidence type="ECO:0000313" key="6">
    <source>
        <dbReference type="EMBL" id="SDS11968.1"/>
    </source>
</evidence>
<proteinExistence type="predicted"/>
<dbReference type="OrthoDB" id="7374740at2"/>
<dbReference type="AlphaFoldDB" id="A0A1H1PL60"/>
<keyword evidence="4 6" id="KW-0503">Monooxygenase</keyword>
<sequence length="293" mass="31383">MRLSTCILPIYPWAEGAGIWRRAEELGLDTAYTYDHLSWRSFRDGPWFGAVPTLAAAAATTSRIRLGTLVTSPNFREPVTLAKDLMTLDDVSSGRMTLGIGAGTSSGFDATVFGDDPWPMRERTERFEEFVGLLDRLLTEPAVTYDGTYYSAHEARTIPGCVQDPRVPFVVAGGGPRGMRLAARYGQGWVTTGASLPDDATPADSSAAVASQVSTVRAACEAEGRDPATLHTVLLAGFTPDRLFDSVGAFDDVVGRYAEAGIDEIVLHHPIPDSSFAADLDAYEAVVAHHTGA</sequence>
<evidence type="ECO:0000256" key="4">
    <source>
        <dbReference type="ARBA" id="ARBA00023033"/>
    </source>
</evidence>
<dbReference type="Gene3D" id="3.20.20.30">
    <property type="entry name" value="Luciferase-like domain"/>
    <property type="match status" value="1"/>
</dbReference>
<reference evidence="6 7" key="1">
    <citation type="submission" date="2016-10" db="EMBL/GenBank/DDBJ databases">
        <authorList>
            <person name="de Groot N.N."/>
        </authorList>
    </citation>
    <scope>NUCLEOTIDE SEQUENCE [LARGE SCALE GENOMIC DNA]</scope>
    <source>
        <strain evidence="6 7">DSM 22126</strain>
    </source>
</reference>
<dbReference type="eggNOG" id="COG2141">
    <property type="taxonomic scope" value="Bacteria"/>
</dbReference>
<keyword evidence="3" id="KW-0560">Oxidoreductase</keyword>
<keyword evidence="2" id="KW-0288">FMN</keyword>
<dbReference type="InterPro" id="IPR036661">
    <property type="entry name" value="Luciferase-like_sf"/>
</dbReference>
<keyword evidence="1" id="KW-0285">Flavoprotein</keyword>
<dbReference type="STRING" id="545619.SAMN04489860_0839"/>
<dbReference type="PANTHER" id="PTHR42847:SF4">
    <property type="entry name" value="ALKANESULFONATE MONOOXYGENASE-RELATED"/>
    <property type="match status" value="1"/>
</dbReference>
<dbReference type="InterPro" id="IPR050172">
    <property type="entry name" value="SsuD_RutA_monooxygenase"/>
</dbReference>
<evidence type="ECO:0000259" key="5">
    <source>
        <dbReference type="Pfam" id="PF00296"/>
    </source>
</evidence>
<gene>
    <name evidence="6" type="ORF">SAMN04489860_0839</name>
</gene>
<dbReference type="GO" id="GO:0008726">
    <property type="term" value="F:alkanesulfonate monooxygenase activity"/>
    <property type="evidence" value="ECO:0007669"/>
    <property type="project" value="TreeGrafter"/>
</dbReference>
<dbReference type="InterPro" id="IPR011251">
    <property type="entry name" value="Luciferase-like_dom"/>
</dbReference>
<organism evidence="6 7">
    <name type="scientific">Paraoerskovia marina</name>
    <dbReference type="NCBI Taxonomy" id="545619"/>
    <lineage>
        <taxon>Bacteria</taxon>
        <taxon>Bacillati</taxon>
        <taxon>Actinomycetota</taxon>
        <taxon>Actinomycetes</taxon>
        <taxon>Micrococcales</taxon>
        <taxon>Cellulomonadaceae</taxon>
        <taxon>Paraoerskovia</taxon>
    </lineage>
</organism>
<protein>
    <submittedName>
        <fullName evidence="6">Luciferase-like monooxygenase</fullName>
    </submittedName>
</protein>
<name>A0A1H1PL60_9CELL</name>